<comment type="caution">
    <text evidence="1">The sequence shown here is derived from an EMBL/GenBank/DDBJ whole genome shotgun (WGS) entry which is preliminary data.</text>
</comment>
<accession>A0ABN0YAK4</accession>
<evidence type="ECO:0000313" key="2">
    <source>
        <dbReference type="Proteomes" id="UP001500879"/>
    </source>
</evidence>
<dbReference type="Proteomes" id="UP001500879">
    <property type="component" value="Unassembled WGS sequence"/>
</dbReference>
<name>A0ABN0YAK4_9ACTN</name>
<reference evidence="1 2" key="1">
    <citation type="journal article" date="2019" name="Int. J. Syst. Evol. Microbiol.">
        <title>The Global Catalogue of Microorganisms (GCM) 10K type strain sequencing project: providing services to taxonomists for standard genome sequencing and annotation.</title>
        <authorList>
            <consortium name="The Broad Institute Genomics Platform"/>
            <consortium name="The Broad Institute Genome Sequencing Center for Infectious Disease"/>
            <person name="Wu L."/>
            <person name="Ma J."/>
        </authorList>
    </citation>
    <scope>NUCLEOTIDE SEQUENCE [LARGE SCALE GENOMIC DNA]</scope>
    <source>
        <strain evidence="1 2">JCM 4788</strain>
    </source>
</reference>
<dbReference type="RefSeq" id="WP_344019691.1">
    <property type="nucleotide sequence ID" value="NZ_BAAABX010000007.1"/>
</dbReference>
<organism evidence="1 2">
    <name type="scientific">Streptomyces luteireticuli</name>
    <dbReference type="NCBI Taxonomy" id="173858"/>
    <lineage>
        <taxon>Bacteria</taxon>
        <taxon>Bacillati</taxon>
        <taxon>Actinomycetota</taxon>
        <taxon>Actinomycetes</taxon>
        <taxon>Kitasatosporales</taxon>
        <taxon>Streptomycetaceae</taxon>
        <taxon>Streptomyces</taxon>
    </lineage>
</organism>
<keyword evidence="2" id="KW-1185">Reference proteome</keyword>
<gene>
    <name evidence="1" type="ORF">GCM10010357_07180</name>
</gene>
<sequence>MSVPGGWEFLEKLPDKVWPVPEEIAGPTGSLSSNLAIRMLTSDALGNDMVALVGDYLAEGARFNWWFGSYGKGRVSIRQMSECSSLSRESVRMIYEAWRKFSQVYEESNRTAGVAQAEYEELETELKVAIGRLRGRRMQWPGAWGS</sequence>
<proteinExistence type="predicted"/>
<protein>
    <submittedName>
        <fullName evidence="1">Uncharacterized protein</fullName>
    </submittedName>
</protein>
<dbReference type="EMBL" id="BAAABX010000007">
    <property type="protein sequence ID" value="GAA0389034.1"/>
    <property type="molecule type" value="Genomic_DNA"/>
</dbReference>
<evidence type="ECO:0000313" key="1">
    <source>
        <dbReference type="EMBL" id="GAA0389034.1"/>
    </source>
</evidence>